<dbReference type="InterPro" id="IPR007592">
    <property type="entry name" value="GEBP"/>
</dbReference>
<accession>A0A2I0AGE7</accession>
<comment type="similarity">
    <text evidence="1">Belongs to the GeBP family.</text>
</comment>
<feature type="compositionally biased region" description="Polar residues" evidence="2">
    <location>
        <begin position="46"/>
        <end position="69"/>
    </location>
</feature>
<evidence type="ECO:0000313" key="5">
    <source>
        <dbReference type="Proteomes" id="UP000236161"/>
    </source>
</evidence>
<dbReference type="AlphaFoldDB" id="A0A2I0AGE7"/>
<evidence type="ECO:0000256" key="2">
    <source>
        <dbReference type="SAM" id="MobiDB-lite"/>
    </source>
</evidence>
<dbReference type="PANTHER" id="PTHR31662:SF1">
    <property type="entry name" value="OS01G0249900 PROTEIN"/>
    <property type="match status" value="1"/>
</dbReference>
<feature type="compositionally biased region" description="Basic and acidic residues" evidence="2">
    <location>
        <begin position="1"/>
        <end position="10"/>
    </location>
</feature>
<evidence type="ECO:0000313" key="4">
    <source>
        <dbReference type="EMBL" id="PKA54617.1"/>
    </source>
</evidence>
<dbReference type="STRING" id="1088818.A0A2I0AGE7"/>
<organism evidence="4 5">
    <name type="scientific">Apostasia shenzhenica</name>
    <dbReference type="NCBI Taxonomy" id="1088818"/>
    <lineage>
        <taxon>Eukaryota</taxon>
        <taxon>Viridiplantae</taxon>
        <taxon>Streptophyta</taxon>
        <taxon>Embryophyta</taxon>
        <taxon>Tracheophyta</taxon>
        <taxon>Spermatophyta</taxon>
        <taxon>Magnoliopsida</taxon>
        <taxon>Liliopsida</taxon>
        <taxon>Asparagales</taxon>
        <taxon>Orchidaceae</taxon>
        <taxon>Apostasioideae</taxon>
        <taxon>Apostasia</taxon>
    </lineage>
</organism>
<name>A0A2I0AGE7_9ASPA</name>
<feature type="domain" description="Glabrous enhancer-binding protein-like DBD" evidence="3">
    <location>
        <begin position="98"/>
        <end position="195"/>
    </location>
</feature>
<feature type="compositionally biased region" description="Acidic residues" evidence="2">
    <location>
        <begin position="13"/>
        <end position="33"/>
    </location>
</feature>
<gene>
    <name evidence="4" type="ORF">AXF42_Ash000452</name>
</gene>
<reference evidence="4 5" key="1">
    <citation type="journal article" date="2017" name="Nature">
        <title>The Apostasia genome and the evolution of orchids.</title>
        <authorList>
            <person name="Zhang G.Q."/>
            <person name="Liu K.W."/>
            <person name="Li Z."/>
            <person name="Lohaus R."/>
            <person name="Hsiao Y.Y."/>
            <person name="Niu S.C."/>
            <person name="Wang J.Y."/>
            <person name="Lin Y.C."/>
            <person name="Xu Q."/>
            <person name="Chen L.J."/>
            <person name="Yoshida K."/>
            <person name="Fujiwara S."/>
            <person name="Wang Z.W."/>
            <person name="Zhang Y.Q."/>
            <person name="Mitsuda N."/>
            <person name="Wang M."/>
            <person name="Liu G.H."/>
            <person name="Pecoraro L."/>
            <person name="Huang H.X."/>
            <person name="Xiao X.J."/>
            <person name="Lin M."/>
            <person name="Wu X.Y."/>
            <person name="Wu W.L."/>
            <person name="Chen Y.Y."/>
            <person name="Chang S.B."/>
            <person name="Sakamoto S."/>
            <person name="Ohme-Takagi M."/>
            <person name="Yagi M."/>
            <person name="Zeng S.J."/>
            <person name="Shen C.Y."/>
            <person name="Yeh C.M."/>
            <person name="Luo Y.B."/>
            <person name="Tsai W.C."/>
            <person name="Van de Peer Y."/>
            <person name="Liu Z.J."/>
        </authorList>
    </citation>
    <scope>NUCLEOTIDE SEQUENCE [LARGE SCALE GENOMIC DNA]</scope>
    <source>
        <strain evidence="5">cv. Shenzhen</strain>
        <tissue evidence="4">Stem</tissue>
    </source>
</reference>
<dbReference type="InterPro" id="IPR053932">
    <property type="entry name" value="GeBP-like_DBD"/>
</dbReference>
<dbReference type="GO" id="GO:0005634">
    <property type="term" value="C:nucleus"/>
    <property type="evidence" value="ECO:0007669"/>
    <property type="project" value="TreeGrafter"/>
</dbReference>
<protein>
    <submittedName>
        <fullName evidence="4">Mediator-associated protein 1</fullName>
    </submittedName>
</protein>
<feature type="region of interest" description="Disordered" evidence="2">
    <location>
        <begin position="1"/>
        <end position="69"/>
    </location>
</feature>
<dbReference type="EMBL" id="KZ451982">
    <property type="protein sequence ID" value="PKA54617.1"/>
    <property type="molecule type" value="Genomic_DNA"/>
</dbReference>
<evidence type="ECO:0000259" key="3">
    <source>
        <dbReference type="Pfam" id="PF04504"/>
    </source>
</evidence>
<dbReference type="GO" id="GO:0006355">
    <property type="term" value="P:regulation of DNA-templated transcription"/>
    <property type="evidence" value="ECO:0007669"/>
    <property type="project" value="InterPro"/>
</dbReference>
<sequence length="381" mass="42219">MAQAGEKKLAVDAFDDDDELDYSDMDCDDEEESSAPLTRPPPIEEFSSSAPISVNNPTPSLNHNSVSTQQNGSITTVPVALATQIVSAAVVEDSRRMFHRLWTDEDEITILQGFLEFTTHRGTTHASHQYDTGPFYEQMKENLRLDFNKNQLIEKLRRLKKKYRNVVSRMVSGKDFAFKSAHQQATFEISRRIWSASIKSTHDSDGDEFTTMAPALSELDHGAEAADSFLNYDRSISRSARRLLTRSTADKEVATAAAAASDNGAAVEVPVVAPPAHPSDDPTQSVVEETVKRCLTPLIKELVQTVIAGPGICSWIDGGSLLGLDLLHLGIGSLPHSLTTDEKWRNQQILELEVHLKRIELMRDQVKSILKDLKSEDVDSF</sequence>
<dbReference type="Proteomes" id="UP000236161">
    <property type="component" value="Unassembled WGS sequence"/>
</dbReference>
<dbReference type="Pfam" id="PF04504">
    <property type="entry name" value="GeBP-like_DBD"/>
    <property type="match status" value="1"/>
</dbReference>
<evidence type="ECO:0000256" key="1">
    <source>
        <dbReference type="ARBA" id="ARBA00010820"/>
    </source>
</evidence>
<proteinExistence type="inferred from homology"/>
<keyword evidence="5" id="KW-1185">Reference proteome</keyword>
<dbReference type="PANTHER" id="PTHR31662">
    <property type="entry name" value="BNAANNG10740D PROTEIN-RELATED"/>
    <property type="match status" value="1"/>
</dbReference>
<dbReference type="OrthoDB" id="669440at2759"/>